<organism evidence="2 3">
    <name type="scientific">Helicoverpa armigera</name>
    <name type="common">Cotton bollworm</name>
    <name type="synonym">Heliothis armigera</name>
    <dbReference type="NCBI Taxonomy" id="29058"/>
    <lineage>
        <taxon>Eukaryota</taxon>
        <taxon>Metazoa</taxon>
        <taxon>Ecdysozoa</taxon>
        <taxon>Arthropoda</taxon>
        <taxon>Hexapoda</taxon>
        <taxon>Insecta</taxon>
        <taxon>Pterygota</taxon>
        <taxon>Neoptera</taxon>
        <taxon>Endopterygota</taxon>
        <taxon>Lepidoptera</taxon>
        <taxon>Glossata</taxon>
        <taxon>Ditrysia</taxon>
        <taxon>Noctuoidea</taxon>
        <taxon>Noctuidae</taxon>
        <taxon>Heliothinae</taxon>
        <taxon>Helicoverpa</taxon>
    </lineage>
</organism>
<dbReference type="Proteomes" id="UP000249218">
    <property type="component" value="Unassembled WGS sequence"/>
</dbReference>
<accession>A0A2W1BGH5</accession>
<gene>
    <name evidence="2" type="primary">HaOG208182</name>
    <name evidence="2" type="ORF">B5X24_HaOG208182</name>
</gene>
<dbReference type="AlphaFoldDB" id="A0A2W1BGH5"/>
<keyword evidence="3" id="KW-1185">Reference proteome</keyword>
<reference evidence="2 3" key="1">
    <citation type="journal article" date="2017" name="BMC Biol.">
        <title>Genomic innovations, transcriptional plasticity and gene loss underlying the evolution and divergence of two highly polyphagous and invasive Helicoverpa pest species.</title>
        <authorList>
            <person name="Pearce S.L."/>
            <person name="Clarke D.F."/>
            <person name="East P.D."/>
            <person name="Elfekih S."/>
            <person name="Gordon K.H."/>
            <person name="Jermiin L.S."/>
            <person name="McGaughran A."/>
            <person name="Oakeshott J.G."/>
            <person name="Papanikolaou A."/>
            <person name="Perera O.P."/>
            <person name="Rane R.V."/>
            <person name="Richards S."/>
            <person name="Tay W.T."/>
            <person name="Walsh T.K."/>
            <person name="Anderson A."/>
            <person name="Anderson C.J."/>
            <person name="Asgari S."/>
            <person name="Board P.G."/>
            <person name="Bretschneider A."/>
            <person name="Campbell P.M."/>
            <person name="Chertemps T."/>
            <person name="Christeller J.T."/>
            <person name="Coppin C.W."/>
            <person name="Downes S.J."/>
            <person name="Duan G."/>
            <person name="Farnsworth C.A."/>
            <person name="Good R.T."/>
            <person name="Han L.B."/>
            <person name="Han Y.C."/>
            <person name="Hatje K."/>
            <person name="Horne I."/>
            <person name="Huang Y.P."/>
            <person name="Hughes D.S."/>
            <person name="Jacquin-Joly E."/>
            <person name="James W."/>
            <person name="Jhangiani S."/>
            <person name="Kollmar M."/>
            <person name="Kuwar S.S."/>
            <person name="Li S."/>
            <person name="Liu N.Y."/>
            <person name="Maibeche M.T."/>
            <person name="Miller J.R."/>
            <person name="Montagne N."/>
            <person name="Perry T."/>
            <person name="Qu J."/>
            <person name="Song S.V."/>
            <person name="Sutton G.G."/>
            <person name="Vogel H."/>
            <person name="Walenz B.P."/>
            <person name="Xu W."/>
            <person name="Zhang H.J."/>
            <person name="Zou Z."/>
            <person name="Batterham P."/>
            <person name="Edwards O.R."/>
            <person name="Feyereisen R."/>
            <person name="Gibbs R.A."/>
            <person name="Heckel D.G."/>
            <person name="McGrath A."/>
            <person name="Robin C."/>
            <person name="Scherer S.E."/>
            <person name="Worley K.C."/>
            <person name="Wu Y.D."/>
        </authorList>
    </citation>
    <scope>NUCLEOTIDE SEQUENCE [LARGE SCALE GENOMIC DNA]</scope>
    <source>
        <strain evidence="2">Harm_GR_Male_#8</strain>
        <tissue evidence="2">Whole organism</tissue>
    </source>
</reference>
<evidence type="ECO:0000313" key="2">
    <source>
        <dbReference type="EMBL" id="PZC74229.1"/>
    </source>
</evidence>
<protein>
    <submittedName>
        <fullName evidence="2">Uncharacterized protein</fullName>
    </submittedName>
</protein>
<name>A0A2W1BGH5_HELAM</name>
<evidence type="ECO:0000313" key="3">
    <source>
        <dbReference type="Proteomes" id="UP000249218"/>
    </source>
</evidence>
<feature type="region of interest" description="Disordered" evidence="1">
    <location>
        <begin position="30"/>
        <end position="113"/>
    </location>
</feature>
<sequence length="113" mass="12372">MDVAGALLPFTQVVRPELTIHVQEVLTQADKEAELPKPKNTIPEINEPSDKDDEVKTPPKNVDNPKSVHKDKSASVTENGGKKYYDKSANGKNSEVRSCDVVTMKNTRKGSPA</sequence>
<evidence type="ECO:0000256" key="1">
    <source>
        <dbReference type="SAM" id="MobiDB-lite"/>
    </source>
</evidence>
<proteinExistence type="predicted"/>
<dbReference type="EMBL" id="KZ150061">
    <property type="protein sequence ID" value="PZC74229.1"/>
    <property type="molecule type" value="Genomic_DNA"/>
</dbReference>